<accession>A0ABP9VVF6</accession>
<sequence>MQRVRQLIAAQHTARKRAFAMWSRAEVRAEPFPRPKRPRNKAVKAGRFHTQSIGKKHTIPGGIDSLTSTFSFGLLNYSIRTA</sequence>
<evidence type="ECO:0000313" key="2">
    <source>
        <dbReference type="EMBL" id="GAA5508218.1"/>
    </source>
</evidence>
<comment type="caution">
    <text evidence="2">The sequence shown here is derived from an EMBL/GenBank/DDBJ whole genome shotgun (WGS) entry which is preliminary data.</text>
</comment>
<evidence type="ECO:0000256" key="1">
    <source>
        <dbReference type="SAM" id="MobiDB-lite"/>
    </source>
</evidence>
<proteinExistence type="predicted"/>
<dbReference type="EMBL" id="BAABRO010000008">
    <property type="protein sequence ID" value="GAA5508218.1"/>
    <property type="molecule type" value="Genomic_DNA"/>
</dbReference>
<gene>
    <name evidence="2" type="ORF">Rcae01_03684</name>
</gene>
<organism evidence="2 3">
    <name type="scientific">Novipirellula caenicola</name>
    <dbReference type="NCBI Taxonomy" id="1536901"/>
    <lineage>
        <taxon>Bacteria</taxon>
        <taxon>Pseudomonadati</taxon>
        <taxon>Planctomycetota</taxon>
        <taxon>Planctomycetia</taxon>
        <taxon>Pirellulales</taxon>
        <taxon>Pirellulaceae</taxon>
        <taxon>Novipirellula</taxon>
    </lineage>
</organism>
<dbReference type="Proteomes" id="UP001416858">
    <property type="component" value="Unassembled WGS sequence"/>
</dbReference>
<feature type="region of interest" description="Disordered" evidence="1">
    <location>
        <begin position="30"/>
        <end position="49"/>
    </location>
</feature>
<keyword evidence="3" id="KW-1185">Reference proteome</keyword>
<name>A0ABP9VVF6_9BACT</name>
<feature type="compositionally biased region" description="Basic residues" evidence="1">
    <location>
        <begin position="34"/>
        <end position="47"/>
    </location>
</feature>
<protein>
    <submittedName>
        <fullName evidence="2">Uncharacterized protein</fullName>
    </submittedName>
</protein>
<evidence type="ECO:0000313" key="3">
    <source>
        <dbReference type="Proteomes" id="UP001416858"/>
    </source>
</evidence>
<reference evidence="2 3" key="1">
    <citation type="submission" date="2024-02" db="EMBL/GenBank/DDBJ databases">
        <title>Rhodopirellula caenicola NBRC 110016.</title>
        <authorList>
            <person name="Ichikawa N."/>
            <person name="Katano-Makiyama Y."/>
            <person name="Hidaka K."/>
        </authorList>
    </citation>
    <scope>NUCLEOTIDE SEQUENCE [LARGE SCALE GENOMIC DNA]</scope>
    <source>
        <strain evidence="2 3">NBRC 110016</strain>
    </source>
</reference>